<proteinExistence type="predicted"/>
<evidence type="ECO:0000313" key="2">
    <source>
        <dbReference type="WBParaSite" id="PS1159_v2.g4127.t1"/>
    </source>
</evidence>
<dbReference type="WBParaSite" id="PS1159_v2.g4127.t1">
    <property type="protein sequence ID" value="PS1159_v2.g4127.t1"/>
    <property type="gene ID" value="PS1159_v2.g4127"/>
</dbReference>
<protein>
    <submittedName>
        <fullName evidence="2">Uncharacterized protein</fullName>
    </submittedName>
</protein>
<accession>A0AC35GDA6</accession>
<evidence type="ECO:0000313" key="1">
    <source>
        <dbReference type="Proteomes" id="UP000887580"/>
    </source>
</evidence>
<dbReference type="Proteomes" id="UP000887580">
    <property type="component" value="Unplaced"/>
</dbReference>
<sequence length="141" mass="16358">MDVINLYSISIIFLPKIIFGQNQNNFEQLHTISIIPKFDIEIYPRYDQHNPAEVTGVYPLSFDHPVTTYPVFDHSRYPILQPTHPQQFWQYQTGPTYSHDYSSGTQTISYANVQVTQHHHQHFTIIHAYAIASVQISIPTT</sequence>
<reference evidence="2" key="1">
    <citation type="submission" date="2022-11" db="UniProtKB">
        <authorList>
            <consortium name="WormBaseParasite"/>
        </authorList>
    </citation>
    <scope>IDENTIFICATION</scope>
</reference>
<name>A0AC35GDA6_9BILA</name>
<organism evidence="1 2">
    <name type="scientific">Panagrolaimus sp. PS1159</name>
    <dbReference type="NCBI Taxonomy" id="55785"/>
    <lineage>
        <taxon>Eukaryota</taxon>
        <taxon>Metazoa</taxon>
        <taxon>Ecdysozoa</taxon>
        <taxon>Nematoda</taxon>
        <taxon>Chromadorea</taxon>
        <taxon>Rhabditida</taxon>
        <taxon>Tylenchina</taxon>
        <taxon>Panagrolaimomorpha</taxon>
        <taxon>Panagrolaimoidea</taxon>
        <taxon>Panagrolaimidae</taxon>
        <taxon>Panagrolaimus</taxon>
    </lineage>
</organism>